<keyword evidence="2" id="KW-0689">Ribosomal protein</keyword>
<evidence type="ECO:0000313" key="2">
    <source>
        <dbReference type="EMBL" id="CAA9469034.1"/>
    </source>
</evidence>
<feature type="non-terminal residue" evidence="2">
    <location>
        <position position="1"/>
    </location>
</feature>
<feature type="non-terminal residue" evidence="2">
    <location>
        <position position="35"/>
    </location>
</feature>
<dbReference type="GO" id="GO:0005840">
    <property type="term" value="C:ribosome"/>
    <property type="evidence" value="ECO:0007669"/>
    <property type="project" value="UniProtKB-KW"/>
</dbReference>
<dbReference type="EMBL" id="CADCVL010000104">
    <property type="protein sequence ID" value="CAA9469034.1"/>
    <property type="molecule type" value="Genomic_DNA"/>
</dbReference>
<protein>
    <submittedName>
        <fullName evidence="2">LSU ribosomal protein L1p (L10Ae)</fullName>
    </submittedName>
</protein>
<evidence type="ECO:0000256" key="1">
    <source>
        <dbReference type="SAM" id="MobiDB-lite"/>
    </source>
</evidence>
<keyword evidence="2" id="KW-0687">Ribonucleoprotein</keyword>
<accession>A0A6J4RJ45</accession>
<organism evidence="2">
    <name type="scientific">uncultured Solirubrobacteraceae bacterium</name>
    <dbReference type="NCBI Taxonomy" id="1162706"/>
    <lineage>
        <taxon>Bacteria</taxon>
        <taxon>Bacillati</taxon>
        <taxon>Actinomycetota</taxon>
        <taxon>Thermoleophilia</taxon>
        <taxon>Solirubrobacterales</taxon>
        <taxon>Solirubrobacteraceae</taxon>
        <taxon>environmental samples</taxon>
    </lineage>
</organism>
<reference evidence="2" key="1">
    <citation type="submission" date="2020-02" db="EMBL/GenBank/DDBJ databases">
        <authorList>
            <person name="Meier V. D."/>
        </authorList>
    </citation>
    <scope>NUCLEOTIDE SEQUENCE</scope>
    <source>
        <strain evidence="2">AVDCRST_MAG65</strain>
    </source>
</reference>
<dbReference type="AlphaFoldDB" id="A0A6J4RJ45"/>
<sequence>QVHPDGHAGLHHGSRHQGGPDPHPQPGRGDGARGL</sequence>
<proteinExistence type="predicted"/>
<gene>
    <name evidence="2" type="ORF">AVDCRST_MAG65-592</name>
</gene>
<name>A0A6J4RJ45_9ACTN</name>
<feature type="region of interest" description="Disordered" evidence="1">
    <location>
        <begin position="1"/>
        <end position="35"/>
    </location>
</feature>